<proteinExistence type="inferred from homology"/>
<dbReference type="CTD" id="4509"/>
<evidence type="ECO:0000256" key="12">
    <source>
        <dbReference type="RuleBase" id="RU003661"/>
    </source>
</evidence>
<geneLocation type="mitochondrion" evidence="14"/>
<dbReference type="PANTHER" id="PTHR39937">
    <property type="entry name" value="ATP SYNTHASE PROTEIN 8"/>
    <property type="match status" value="1"/>
</dbReference>
<dbReference type="Pfam" id="PF00895">
    <property type="entry name" value="ATP-synt_8"/>
    <property type="match status" value="1"/>
</dbReference>
<gene>
    <name evidence="14" type="primary">ATP8</name>
</gene>
<feature type="transmembrane region" description="Helical" evidence="13">
    <location>
        <begin position="6"/>
        <end position="25"/>
    </location>
</feature>
<dbReference type="InterPro" id="IPR050635">
    <property type="entry name" value="ATPase_protein_8"/>
</dbReference>
<dbReference type="RefSeq" id="YP_008080448.1">
    <property type="nucleotide sequence ID" value="NC_021369.1"/>
</dbReference>
<comment type="subcellular location">
    <subcellularLocation>
        <location evidence="1 12">Mitochondrion membrane</location>
        <topology evidence="1 12">Single-pass membrane protein</topology>
    </subcellularLocation>
</comment>
<evidence type="ECO:0000256" key="6">
    <source>
        <dbReference type="ARBA" id="ARBA00022781"/>
    </source>
</evidence>
<sequence length="53" mass="6457">MPQLNPNPWLMIMIFTWLALLLILMPKTMQHKPTNDIIIHTYLQNLTPWTWPW</sequence>
<keyword evidence="4 12" id="KW-0138">CF(0)</keyword>
<keyword evidence="3 12" id="KW-0813">Transport</keyword>
<protein>
    <recommendedName>
        <fullName evidence="12">ATP synthase complex subunit 8</fullName>
    </recommendedName>
</protein>
<dbReference type="GO" id="GO:0015986">
    <property type="term" value="P:proton motive force-driven ATP synthesis"/>
    <property type="evidence" value="ECO:0007669"/>
    <property type="project" value="InterPro"/>
</dbReference>
<evidence type="ECO:0000256" key="4">
    <source>
        <dbReference type="ARBA" id="ARBA00022547"/>
    </source>
</evidence>
<dbReference type="GO" id="GO:0015078">
    <property type="term" value="F:proton transmembrane transporter activity"/>
    <property type="evidence" value="ECO:0007669"/>
    <property type="project" value="InterPro"/>
</dbReference>
<evidence type="ECO:0000256" key="1">
    <source>
        <dbReference type="ARBA" id="ARBA00004304"/>
    </source>
</evidence>
<evidence type="ECO:0000256" key="5">
    <source>
        <dbReference type="ARBA" id="ARBA00022692"/>
    </source>
</evidence>
<evidence type="ECO:0000256" key="2">
    <source>
        <dbReference type="ARBA" id="ARBA00008892"/>
    </source>
</evidence>
<dbReference type="GO" id="GO:0045259">
    <property type="term" value="C:proton-transporting ATP synthase complex"/>
    <property type="evidence" value="ECO:0007669"/>
    <property type="project" value="UniProtKB-KW"/>
</dbReference>
<dbReference type="PANTHER" id="PTHR39937:SF1">
    <property type="entry name" value="ATP SYNTHASE PROTEIN 8"/>
    <property type="match status" value="1"/>
</dbReference>
<comment type="similarity">
    <text evidence="2 12">Belongs to the ATPase protein 8 family.</text>
</comment>
<keyword evidence="6 12" id="KW-0375">Hydrogen ion transport</keyword>
<keyword evidence="7 13" id="KW-1133">Transmembrane helix</keyword>
<organism evidence="14">
    <name type="scientific">Chikila fulleri</name>
    <name type="common">Kuttal caecilian</name>
    <name type="synonym">Herpele fulleri</name>
    <dbReference type="NCBI Taxonomy" id="928324"/>
    <lineage>
        <taxon>Eukaryota</taxon>
        <taxon>Metazoa</taxon>
        <taxon>Chordata</taxon>
        <taxon>Craniata</taxon>
        <taxon>Vertebrata</taxon>
        <taxon>Euteleostomi</taxon>
        <taxon>Amphibia</taxon>
        <taxon>Gymnophiona</taxon>
        <taxon>Chikilidae</taxon>
    </lineage>
</organism>
<evidence type="ECO:0000256" key="10">
    <source>
        <dbReference type="ARBA" id="ARBA00023136"/>
    </source>
</evidence>
<evidence type="ECO:0000256" key="9">
    <source>
        <dbReference type="ARBA" id="ARBA00023128"/>
    </source>
</evidence>
<evidence type="ECO:0000256" key="11">
    <source>
        <dbReference type="ARBA" id="ARBA00023310"/>
    </source>
</evidence>
<accession>R4H023</accession>
<evidence type="ECO:0000256" key="3">
    <source>
        <dbReference type="ARBA" id="ARBA00022448"/>
    </source>
</evidence>
<keyword evidence="8 12" id="KW-0406">Ion transport</keyword>
<keyword evidence="9 12" id="KW-0496">Mitochondrion</keyword>
<dbReference type="EMBL" id="HQ456771">
    <property type="protein sequence ID" value="ADR03260.1"/>
    <property type="molecule type" value="Genomic_DNA"/>
</dbReference>
<dbReference type="GeneID" id="15821799"/>
<keyword evidence="10 13" id="KW-0472">Membrane</keyword>
<keyword evidence="5 12" id="KW-0812">Transmembrane</keyword>
<dbReference type="InterPro" id="IPR001421">
    <property type="entry name" value="ATP8_metazoa"/>
</dbReference>
<reference evidence="14" key="1">
    <citation type="journal article" date="2012" name="Proc. R. Soc. B">
        <title>Discovery of a new family of amphibians from northeast India with ancient links to Africa.</title>
        <authorList>
            <person name="Kamei R.G."/>
            <person name="Mauro D.S."/>
            <person name="Gower D.J."/>
            <person name="Van Bocxlaer I."/>
            <person name="Sherratt E."/>
            <person name="Thomas A."/>
            <person name="Babu S."/>
            <person name="Bossuyt F."/>
            <person name="Wilkinson M."/>
            <person name="Biju S.D."/>
        </authorList>
    </citation>
    <scope>NUCLEOTIDE SEQUENCE</scope>
</reference>
<name>R4H023_CHIFU</name>
<evidence type="ECO:0000256" key="13">
    <source>
        <dbReference type="SAM" id="Phobius"/>
    </source>
</evidence>
<evidence type="ECO:0000313" key="14">
    <source>
        <dbReference type="EMBL" id="ADR03260.1"/>
    </source>
</evidence>
<dbReference type="AlphaFoldDB" id="R4H023"/>
<evidence type="ECO:0000256" key="7">
    <source>
        <dbReference type="ARBA" id="ARBA00022989"/>
    </source>
</evidence>
<evidence type="ECO:0000256" key="8">
    <source>
        <dbReference type="ARBA" id="ARBA00023065"/>
    </source>
</evidence>
<keyword evidence="11" id="KW-0066">ATP synthesis</keyword>
<dbReference type="GO" id="GO:0031966">
    <property type="term" value="C:mitochondrial membrane"/>
    <property type="evidence" value="ECO:0007669"/>
    <property type="project" value="UniProtKB-SubCell"/>
</dbReference>